<evidence type="ECO:0000313" key="2">
    <source>
        <dbReference type="EMBL" id="PXF49858.1"/>
    </source>
</evidence>
<name>A0A2V3J605_9FLOR</name>
<gene>
    <name evidence="2" type="ORF">BWQ96_00018</name>
</gene>
<dbReference type="EMBL" id="NBIV01000001">
    <property type="protein sequence ID" value="PXF49858.1"/>
    <property type="molecule type" value="Genomic_DNA"/>
</dbReference>
<evidence type="ECO:0000256" key="1">
    <source>
        <dbReference type="SAM" id="MobiDB-lite"/>
    </source>
</evidence>
<keyword evidence="3" id="KW-1185">Reference proteome</keyword>
<proteinExistence type="predicted"/>
<dbReference type="OrthoDB" id="10644527at2759"/>
<accession>A0A2V3J605</accession>
<reference evidence="2 3" key="1">
    <citation type="journal article" date="2018" name="Mol. Biol. Evol.">
        <title>Analysis of the draft genome of the red seaweed Gracilariopsis chorda provides insights into genome size evolution in Rhodophyta.</title>
        <authorList>
            <person name="Lee J."/>
            <person name="Yang E.C."/>
            <person name="Graf L."/>
            <person name="Yang J.H."/>
            <person name="Qiu H."/>
            <person name="Zel Zion U."/>
            <person name="Chan C.X."/>
            <person name="Stephens T.G."/>
            <person name="Weber A.P.M."/>
            <person name="Boo G.H."/>
            <person name="Boo S.M."/>
            <person name="Kim K.M."/>
            <person name="Shin Y."/>
            <person name="Jung M."/>
            <person name="Lee S.J."/>
            <person name="Yim H.S."/>
            <person name="Lee J.H."/>
            <person name="Bhattacharya D."/>
            <person name="Yoon H.S."/>
        </authorList>
    </citation>
    <scope>NUCLEOTIDE SEQUENCE [LARGE SCALE GENOMIC DNA]</scope>
    <source>
        <strain evidence="2 3">SKKU-2015</strain>
        <tissue evidence="2">Whole body</tissue>
    </source>
</reference>
<dbReference type="Proteomes" id="UP000247409">
    <property type="component" value="Unassembled WGS sequence"/>
</dbReference>
<protein>
    <submittedName>
        <fullName evidence="2">Uncharacterized protein</fullName>
    </submittedName>
</protein>
<organism evidence="2 3">
    <name type="scientific">Gracilariopsis chorda</name>
    <dbReference type="NCBI Taxonomy" id="448386"/>
    <lineage>
        <taxon>Eukaryota</taxon>
        <taxon>Rhodophyta</taxon>
        <taxon>Florideophyceae</taxon>
        <taxon>Rhodymeniophycidae</taxon>
        <taxon>Gracilariales</taxon>
        <taxon>Gracilariaceae</taxon>
        <taxon>Gracilariopsis</taxon>
    </lineage>
</organism>
<dbReference type="AlphaFoldDB" id="A0A2V3J605"/>
<sequence length="199" mass="22288">MNSNYDSFTPRPTLQERLNARLYSLSSTDSTEGNVLDDPQLKSLAIFLEKFDPTAPHRDSKLRKPGATESIKVDEIDEQSVSPFELPQVNTRCRSIHSFGSRGLGRSRRRSLSRGVPISRTSTTNEEEHENSSMELARELCPESFHRFRRVSGAEARAPKKMAVRLPGIVEDVMDFGGYGIDGDIWDGDEGIEMGVKLD</sequence>
<comment type="caution">
    <text evidence="2">The sequence shown here is derived from an EMBL/GenBank/DDBJ whole genome shotgun (WGS) entry which is preliminary data.</text>
</comment>
<evidence type="ECO:0000313" key="3">
    <source>
        <dbReference type="Proteomes" id="UP000247409"/>
    </source>
</evidence>
<feature type="region of interest" description="Disordered" evidence="1">
    <location>
        <begin position="100"/>
        <end position="136"/>
    </location>
</feature>